<evidence type="ECO:0000259" key="6">
    <source>
        <dbReference type="Pfam" id="PF07773"/>
    </source>
</evidence>
<protein>
    <submittedName>
        <fullName evidence="9">Tectonic-1</fullName>
    </submittedName>
</protein>
<dbReference type="PANTHER" id="PTHR14611:SF2">
    <property type="entry name" value="TECTONIC"/>
    <property type="match status" value="1"/>
</dbReference>
<dbReference type="InterPro" id="IPR057724">
    <property type="entry name" value="TCTN1-3_N"/>
</dbReference>
<dbReference type="Pfam" id="PF25752">
    <property type="entry name" value="DUF1619_N"/>
    <property type="match status" value="1"/>
</dbReference>
<evidence type="ECO:0000256" key="3">
    <source>
        <dbReference type="ARBA" id="ARBA00022794"/>
    </source>
</evidence>
<organism evidence="8 9">
    <name type="scientific">Nicrophorus vespilloides</name>
    <name type="common">Boreal carrion beetle</name>
    <dbReference type="NCBI Taxonomy" id="110193"/>
    <lineage>
        <taxon>Eukaryota</taxon>
        <taxon>Metazoa</taxon>
        <taxon>Ecdysozoa</taxon>
        <taxon>Arthropoda</taxon>
        <taxon>Hexapoda</taxon>
        <taxon>Insecta</taxon>
        <taxon>Pterygota</taxon>
        <taxon>Neoptera</taxon>
        <taxon>Endopterygota</taxon>
        <taxon>Coleoptera</taxon>
        <taxon>Polyphaga</taxon>
        <taxon>Staphyliniformia</taxon>
        <taxon>Silphidae</taxon>
        <taxon>Nicrophorinae</taxon>
        <taxon>Nicrophorus</taxon>
    </lineage>
</organism>
<gene>
    <name evidence="9" type="primary">LOC108568342</name>
</gene>
<evidence type="ECO:0000256" key="2">
    <source>
        <dbReference type="ARBA" id="ARBA00022729"/>
    </source>
</evidence>
<feature type="chain" id="PRO_5047316190" evidence="5">
    <location>
        <begin position="18"/>
        <end position="653"/>
    </location>
</feature>
<comment type="similarity">
    <text evidence="1">Belongs to the tectonic family.</text>
</comment>
<evidence type="ECO:0000256" key="1">
    <source>
        <dbReference type="ARBA" id="ARBA00007633"/>
    </source>
</evidence>
<dbReference type="InterPro" id="IPR011677">
    <property type="entry name" value="TCTN1-3_dom"/>
</dbReference>
<dbReference type="Proteomes" id="UP000695000">
    <property type="component" value="Unplaced"/>
</dbReference>
<dbReference type="InterPro" id="IPR040354">
    <property type="entry name" value="TCTN1-3"/>
</dbReference>
<proteinExistence type="inferred from homology"/>
<evidence type="ECO:0000259" key="7">
    <source>
        <dbReference type="Pfam" id="PF25752"/>
    </source>
</evidence>
<sequence>MKMLHLMYIVLVAIAVAQNSTDFENVTEIVDNCDMDNSTCTTTVSSIETSTANITTETPKKKKKRKEILKLVEKKYCSCNLHMNVCEVNCCCDKDCSYDDKFSFKFCSDYKPVDEDPKFCNYYQQRYINNTLYEWEIHQSSLFCIYRTNLPKRYTVQKKQIIKNIEEAEYYRSKNLKWPQFTLNQVEIDYNVNYTYGDDIWFLKNYTNIYKLEIPDSFITDACLMKKKVKYLQNLKTSCSRNSVDEYLTIQHYNNNLTVLSSPQMFQVNITRSPECPKNVCIPLVVYLCRKNNCTNLTSAETKCAFGECKNLVEKVRYVFYHNGTHGIRRANVYLDLFNSSVDETQFSQTFIVEYLWDSKNTKNYTHLLSGNPGYLVGKTILLAHLVTLRNTTVNTTTNETKVLVTEHVYRDGSDFTKSFMVLPKNVNGKCVLSNEINLPIEFGYNLFTKCTLHKKVISDNRTAQEVCRIIQDAIFEIWSLKYNESINKTVNLTVGLFGNANATRRDDWIQVVFTDHPLNVLNNTFGDATGNSVKCYNIATKIRIDLYHSREEEDQQKLAGVSIGFSDYFNLSLVDTEVTVRVRSEVMFMDITSDSFQKYVTPPSLNIKLPHDFFYPFVKLGNYGRRARADYALLIFVYVFVQILTEKAARIV</sequence>
<keyword evidence="4" id="KW-0325">Glycoprotein</keyword>
<dbReference type="GeneID" id="108568342"/>
<dbReference type="RefSeq" id="XP_017784848.1">
    <property type="nucleotide sequence ID" value="XM_017929359.1"/>
</dbReference>
<accession>A0ABM1NDE8</accession>
<name>A0ABM1NDE8_NICVS</name>
<feature type="signal peptide" evidence="5">
    <location>
        <begin position="1"/>
        <end position="17"/>
    </location>
</feature>
<reference evidence="9" key="1">
    <citation type="submission" date="2025-08" db="UniProtKB">
        <authorList>
            <consortium name="RefSeq"/>
        </authorList>
    </citation>
    <scope>IDENTIFICATION</scope>
    <source>
        <tissue evidence="9">Whole Larva</tissue>
    </source>
</reference>
<evidence type="ECO:0000256" key="5">
    <source>
        <dbReference type="SAM" id="SignalP"/>
    </source>
</evidence>
<feature type="domain" description="Tectonic-1-3" evidence="6">
    <location>
        <begin position="193"/>
        <end position="355"/>
    </location>
</feature>
<keyword evidence="8" id="KW-1185">Reference proteome</keyword>
<feature type="domain" description="Tectonic-1-3" evidence="6">
    <location>
        <begin position="374"/>
        <end position="564"/>
    </location>
</feature>
<evidence type="ECO:0000313" key="8">
    <source>
        <dbReference type="Proteomes" id="UP000695000"/>
    </source>
</evidence>
<evidence type="ECO:0000256" key="4">
    <source>
        <dbReference type="ARBA" id="ARBA00023180"/>
    </source>
</evidence>
<evidence type="ECO:0000313" key="9">
    <source>
        <dbReference type="RefSeq" id="XP_017784848.1"/>
    </source>
</evidence>
<dbReference type="PANTHER" id="PTHR14611">
    <property type="entry name" value="TECTONIC FAMILY MEMBER"/>
    <property type="match status" value="1"/>
</dbReference>
<keyword evidence="2 5" id="KW-0732">Signal</keyword>
<feature type="domain" description="Tectonic-1-3 N-terminal" evidence="7">
    <location>
        <begin position="74"/>
        <end position="161"/>
    </location>
</feature>
<keyword evidence="3" id="KW-0970">Cilium biogenesis/degradation</keyword>
<dbReference type="Pfam" id="PF07773">
    <property type="entry name" value="TCTN_DUF1619"/>
    <property type="match status" value="2"/>
</dbReference>